<reference evidence="8 9" key="1">
    <citation type="journal article" date="2013" name="Curr. Biol.">
        <title>Shared signatures of parasitism and phylogenomics unite Cryptomycota and microsporidia.</title>
        <authorList>
            <person name="James T.Y."/>
            <person name="Pelin A."/>
            <person name="Bonen L."/>
            <person name="Ahrendt S."/>
            <person name="Sain D."/>
            <person name="Corradi N."/>
            <person name="Stajich J.E."/>
        </authorList>
    </citation>
    <scope>NUCLEOTIDE SEQUENCE [LARGE SCALE GENOMIC DNA]</scope>
    <source>
        <strain evidence="8 9">CSF55</strain>
    </source>
</reference>
<evidence type="ECO:0000256" key="6">
    <source>
        <dbReference type="ARBA" id="ARBA00022989"/>
    </source>
</evidence>
<evidence type="ECO:0000256" key="3">
    <source>
        <dbReference type="ARBA" id="ARBA00022692"/>
    </source>
</evidence>
<keyword evidence="4" id="KW-0256">Endoplasmic reticulum</keyword>
<dbReference type="Pfam" id="PF04573">
    <property type="entry name" value="SPC22"/>
    <property type="match status" value="1"/>
</dbReference>
<dbReference type="GO" id="GO:0006465">
    <property type="term" value="P:signal peptide processing"/>
    <property type="evidence" value="ECO:0007669"/>
    <property type="project" value="InterPro"/>
</dbReference>
<keyword evidence="3" id="KW-0812">Transmembrane</keyword>
<dbReference type="Proteomes" id="UP000030755">
    <property type="component" value="Unassembled WGS sequence"/>
</dbReference>
<dbReference type="GO" id="GO:0005787">
    <property type="term" value="C:signal peptidase complex"/>
    <property type="evidence" value="ECO:0007669"/>
    <property type="project" value="InterPro"/>
</dbReference>
<evidence type="ECO:0000256" key="7">
    <source>
        <dbReference type="ARBA" id="ARBA00023136"/>
    </source>
</evidence>
<comment type="subcellular location">
    <subcellularLocation>
        <location evidence="1">Endoplasmic reticulum membrane</location>
        <topology evidence="1">Single-pass type II membrane protein</topology>
    </subcellularLocation>
</comment>
<evidence type="ECO:0000256" key="4">
    <source>
        <dbReference type="ARBA" id="ARBA00022824"/>
    </source>
</evidence>
<dbReference type="HOGENOM" id="CLU_2607353_0_0_1"/>
<protein>
    <submittedName>
        <fullName evidence="8">Uncharacterized protein</fullName>
    </submittedName>
</protein>
<proteinExistence type="inferred from homology"/>
<keyword evidence="7" id="KW-0472">Membrane</keyword>
<name>A0A075APA7_ROZAC</name>
<dbReference type="EMBL" id="KE561209">
    <property type="protein sequence ID" value="EPZ31833.1"/>
    <property type="molecule type" value="Genomic_DNA"/>
</dbReference>
<keyword evidence="6" id="KW-1133">Transmembrane helix</keyword>
<evidence type="ECO:0000313" key="8">
    <source>
        <dbReference type="EMBL" id="EPZ31833.1"/>
    </source>
</evidence>
<evidence type="ECO:0000256" key="5">
    <source>
        <dbReference type="ARBA" id="ARBA00022968"/>
    </source>
</evidence>
<sequence>MIYAYLERNEIIFWDKIIWRTDEKVIDQKVKNVFDISSYKNSKLFGVNATVSFRYNTIPWVGLLFDEEIQRIPVTFPNK</sequence>
<evidence type="ECO:0000313" key="9">
    <source>
        <dbReference type="Proteomes" id="UP000030755"/>
    </source>
</evidence>
<dbReference type="InterPro" id="IPR007653">
    <property type="entry name" value="SPC3"/>
</dbReference>
<evidence type="ECO:0000256" key="2">
    <source>
        <dbReference type="ARBA" id="ARBA00009289"/>
    </source>
</evidence>
<dbReference type="AlphaFoldDB" id="A0A075APA7"/>
<comment type="similarity">
    <text evidence="2">Belongs to the SPCS3 family.</text>
</comment>
<organism evidence="8 9">
    <name type="scientific">Rozella allomycis (strain CSF55)</name>
    <dbReference type="NCBI Taxonomy" id="988480"/>
    <lineage>
        <taxon>Eukaryota</taxon>
        <taxon>Fungi</taxon>
        <taxon>Fungi incertae sedis</taxon>
        <taxon>Cryptomycota</taxon>
        <taxon>Cryptomycota incertae sedis</taxon>
        <taxon>Rozella</taxon>
    </lineage>
</organism>
<accession>A0A075APA7</accession>
<keyword evidence="5" id="KW-0735">Signal-anchor</keyword>
<keyword evidence="9" id="KW-1185">Reference proteome</keyword>
<dbReference type="OrthoDB" id="10261524at2759"/>
<gene>
    <name evidence="8" type="ORF">O9G_000312</name>
</gene>
<evidence type="ECO:0000256" key="1">
    <source>
        <dbReference type="ARBA" id="ARBA00004648"/>
    </source>
</evidence>